<organism evidence="1 2">
    <name type="scientific">Limnospira platensis NIES-46</name>
    <dbReference type="NCBI Taxonomy" id="1236695"/>
    <lineage>
        <taxon>Bacteria</taxon>
        <taxon>Bacillati</taxon>
        <taxon>Cyanobacteriota</taxon>
        <taxon>Cyanophyceae</taxon>
        <taxon>Oscillatoriophycideae</taxon>
        <taxon>Oscillatoriales</taxon>
        <taxon>Sirenicapillariaceae</taxon>
        <taxon>Limnospira</taxon>
    </lineage>
</organism>
<comment type="caution">
    <text evidence="1">The sequence shown here is derived from an EMBL/GenBank/DDBJ whole genome shotgun (WGS) entry which is preliminary data.</text>
</comment>
<accession>A0A5M3TEJ2</accession>
<proteinExistence type="predicted"/>
<keyword evidence="2" id="KW-1185">Reference proteome</keyword>
<protein>
    <submittedName>
        <fullName evidence="1">Uncharacterized protein</fullName>
    </submittedName>
</protein>
<dbReference type="RefSeq" id="WP_081471235.1">
    <property type="nucleotide sequence ID" value="NZ_BIMW01000194.1"/>
</dbReference>
<name>A0A5M3TEJ2_LIMPL</name>
<dbReference type="GeneID" id="301685298"/>
<evidence type="ECO:0000313" key="1">
    <source>
        <dbReference type="EMBL" id="GCE96500.1"/>
    </source>
</evidence>
<dbReference type="EMBL" id="BIMW01000194">
    <property type="protein sequence ID" value="GCE96500.1"/>
    <property type="molecule type" value="Genomic_DNA"/>
</dbReference>
<reference evidence="1 2" key="1">
    <citation type="journal article" date="2019" name="J Genomics">
        <title>The Draft Genome of a Hydrogen-producing Cyanobacterium, Arthrospira platensis NIES-46.</title>
        <authorList>
            <person name="Suzuki S."/>
            <person name="Yamaguchi H."/>
            <person name="Kawachi M."/>
        </authorList>
    </citation>
    <scope>NUCLEOTIDE SEQUENCE [LARGE SCALE GENOMIC DNA]</scope>
    <source>
        <strain evidence="1 2">NIES-46</strain>
    </source>
</reference>
<dbReference type="Proteomes" id="UP000326169">
    <property type="component" value="Unassembled WGS sequence"/>
</dbReference>
<sequence length="84" mass="9577">MYQVQYLLSRFNLKPYPNDDNRNLLNPITMPSYSDITHNLVLAQENNSVNRMITQSTSSYGPKGSRLPQLQFKTVLASFPAHCS</sequence>
<evidence type="ECO:0000313" key="2">
    <source>
        <dbReference type="Proteomes" id="UP000326169"/>
    </source>
</evidence>
<gene>
    <name evidence="1" type="ORF">NIES46_45720</name>
</gene>